<dbReference type="PROSITE" id="PS51192">
    <property type="entry name" value="HELICASE_ATP_BIND_1"/>
    <property type="match status" value="1"/>
</dbReference>
<proteinExistence type="predicted"/>
<dbReference type="GO" id="GO:0004520">
    <property type="term" value="F:DNA endonuclease activity"/>
    <property type="evidence" value="ECO:0007669"/>
    <property type="project" value="TreeGrafter"/>
</dbReference>
<dbReference type="InterPro" id="IPR001650">
    <property type="entry name" value="Helicase_C-like"/>
</dbReference>
<dbReference type="SMART" id="SM00490">
    <property type="entry name" value="HELICc"/>
    <property type="match status" value="1"/>
</dbReference>
<sequence>MARKEDVLNDLPKKLVAKLLPFQIDGIYDAICKKGRCLIADEMGLGKTLQAITVAYYYRSEWPALIIVPSSLKYTWIEELEKWLPELQPKEINLIQAGNDVSGLHLTKITLVSYGILNKKTSNLVLEALINQKFKVVIADESHYIKNIKSVSSKVIVPIIKAANRRILLSGTPALSRPVELFPQLEALNTNMFGTFWEFTNRFCGAKYEYFGKKRYRKVNGASNLDELQQKLLDTVMIRREKKDVLTQLPPKQRQRILFELKDSSIKKEIFSLFQELKPKLRTMKGNCKQVGTVFENDSDTESNLPFEILQSFQNLYKLSGEAKIGPVQDYIKMLCTNNDLKFLIFAYHHDMMDGISQALWDVKVKFIRIDGTTHPSDRQSFVNEFQSGSETRVAVLSILAAGVGLTFTAAKMVVFAEMYWTPGVMIQCEDRAHRIGQTSSLPVHYLVAKGSMDEWMWSILNRKTGVVSTILDGQRKKLDAEKGNQDQIDILSNADVWDPNKCLDPVDISSMLQPQDTSNQRSILQFFQPSESDNLTLNSDKKPILNISLDEKETCHFDKSLYPDAVESKHSTNIPELNVNHVVNDNQNVNLEGTIKYDKLMFCCSQFTSRLHLYDQDKCPLNANFLPQDIEMNNFSELPDFMKHPHNLRLIHRFVRQWNNLTETKQRFISKQKMIFSNPLMAYEEIRCDKSFSVQRHLSKETVAQTSLFNAQKTHGSVRLISNKKMADELTVDAFQQNDEKEKGFNITKGIVQALDSDGMPMCINCQKPFDNTLINEDTVKKPENAWNTRFCSYECMDIYLMKTKQGYCREKLFQIEHGICQLCGLDAESFFQKIKSQPDVRKRVKILQSSQFNQLTSKQKEAIIKNPSSGMFWQADHIKAVYKGGGQCDIDNFRTLCVLCHKKVTADQTKQRAIEKKETFAIGTQKITNFFKIS</sequence>
<comment type="caution">
    <text evidence="7">The sequence shown here is derived from an EMBL/GenBank/DDBJ whole genome shotgun (WGS) entry which is preliminary data.</text>
</comment>
<dbReference type="AlphaFoldDB" id="A0A812BHM2"/>
<dbReference type="InterPro" id="IPR038718">
    <property type="entry name" value="SNF2-like_sf"/>
</dbReference>
<keyword evidence="2" id="KW-0378">Hydrolase</keyword>
<feature type="domain" description="Helicase C-terminal" evidence="6">
    <location>
        <begin position="327"/>
        <end position="490"/>
    </location>
</feature>
<dbReference type="GO" id="GO:0005524">
    <property type="term" value="F:ATP binding"/>
    <property type="evidence" value="ECO:0007669"/>
    <property type="project" value="UniProtKB-KW"/>
</dbReference>
<dbReference type="CDD" id="cd18793">
    <property type="entry name" value="SF2_C_SNF"/>
    <property type="match status" value="1"/>
</dbReference>
<keyword evidence="1" id="KW-0547">Nucleotide-binding</keyword>
<reference evidence="7" key="1">
    <citation type="submission" date="2021-01" db="EMBL/GenBank/DDBJ databases">
        <authorList>
            <person name="Li R."/>
            <person name="Bekaert M."/>
        </authorList>
    </citation>
    <scope>NUCLEOTIDE SEQUENCE</scope>
    <source>
        <strain evidence="7">Farmed</strain>
    </source>
</reference>
<dbReference type="InterPro" id="IPR002711">
    <property type="entry name" value="HNH"/>
</dbReference>
<keyword evidence="7" id="KW-0540">Nuclease</keyword>
<dbReference type="InterPro" id="IPR003615">
    <property type="entry name" value="HNH_nuc"/>
</dbReference>
<dbReference type="EMBL" id="CAHIKZ030000551">
    <property type="protein sequence ID" value="CAE1225619.1"/>
    <property type="molecule type" value="Genomic_DNA"/>
</dbReference>
<dbReference type="SUPFAM" id="SSF52540">
    <property type="entry name" value="P-loop containing nucleoside triphosphate hydrolases"/>
    <property type="match status" value="2"/>
</dbReference>
<gene>
    <name evidence="7" type="ORF">SPHA_15769</name>
</gene>
<keyword evidence="3" id="KW-0347">Helicase</keyword>
<evidence type="ECO:0000313" key="8">
    <source>
        <dbReference type="Proteomes" id="UP000597762"/>
    </source>
</evidence>
<keyword evidence="8" id="KW-1185">Reference proteome</keyword>
<dbReference type="Pfam" id="PF00176">
    <property type="entry name" value="SNF2-rel_dom"/>
    <property type="match status" value="1"/>
</dbReference>
<accession>A0A812BHM2</accession>
<dbReference type="GO" id="GO:0016787">
    <property type="term" value="F:hydrolase activity"/>
    <property type="evidence" value="ECO:0007669"/>
    <property type="project" value="UniProtKB-KW"/>
</dbReference>
<protein>
    <submittedName>
        <fullName evidence="7">SWI/SNF-related matrix-associated actin-dependent regulator of chromatin subfamily A-like protein 1,DNA annealing helicase and endonuclease ZRANB3</fullName>
    </submittedName>
</protein>
<dbReference type="Gene3D" id="3.40.50.10810">
    <property type="entry name" value="Tandem AAA-ATPase domain"/>
    <property type="match status" value="1"/>
</dbReference>
<dbReference type="Proteomes" id="UP000597762">
    <property type="component" value="Unassembled WGS sequence"/>
</dbReference>
<dbReference type="GO" id="GO:0003676">
    <property type="term" value="F:nucleic acid binding"/>
    <property type="evidence" value="ECO:0007669"/>
    <property type="project" value="InterPro"/>
</dbReference>
<dbReference type="InterPro" id="IPR049730">
    <property type="entry name" value="SNF2/RAD54-like_C"/>
</dbReference>
<keyword evidence="4" id="KW-0067">ATP-binding</keyword>
<name>A0A812BHM2_ACAPH</name>
<keyword evidence="7" id="KW-0255">Endonuclease</keyword>
<organism evidence="7 8">
    <name type="scientific">Acanthosepion pharaonis</name>
    <name type="common">Pharaoh cuttlefish</name>
    <name type="synonym">Sepia pharaonis</name>
    <dbReference type="NCBI Taxonomy" id="158019"/>
    <lineage>
        <taxon>Eukaryota</taxon>
        <taxon>Metazoa</taxon>
        <taxon>Spiralia</taxon>
        <taxon>Lophotrochozoa</taxon>
        <taxon>Mollusca</taxon>
        <taxon>Cephalopoda</taxon>
        <taxon>Coleoidea</taxon>
        <taxon>Decapodiformes</taxon>
        <taxon>Sepiida</taxon>
        <taxon>Sepiina</taxon>
        <taxon>Sepiidae</taxon>
        <taxon>Acanthosepion</taxon>
    </lineage>
</organism>
<evidence type="ECO:0000313" key="7">
    <source>
        <dbReference type="EMBL" id="CAE1225619.1"/>
    </source>
</evidence>
<dbReference type="GO" id="GO:0006281">
    <property type="term" value="P:DNA repair"/>
    <property type="evidence" value="ECO:0007669"/>
    <property type="project" value="TreeGrafter"/>
</dbReference>
<dbReference type="PANTHER" id="PTHR45766">
    <property type="entry name" value="DNA ANNEALING HELICASE AND ENDONUCLEASE ZRANB3 FAMILY MEMBER"/>
    <property type="match status" value="1"/>
</dbReference>
<dbReference type="PANTHER" id="PTHR45766:SF3">
    <property type="entry name" value="DNA ANNEALING HELICASE AND ENDONUCLEASE ZRANB3"/>
    <property type="match status" value="1"/>
</dbReference>
<dbReference type="InterPro" id="IPR000330">
    <property type="entry name" value="SNF2_N"/>
</dbReference>
<evidence type="ECO:0000259" key="6">
    <source>
        <dbReference type="PROSITE" id="PS51194"/>
    </source>
</evidence>
<dbReference type="GO" id="GO:0004386">
    <property type="term" value="F:helicase activity"/>
    <property type="evidence" value="ECO:0007669"/>
    <property type="project" value="UniProtKB-KW"/>
</dbReference>
<dbReference type="Gene3D" id="3.40.50.300">
    <property type="entry name" value="P-loop containing nucleotide triphosphate hydrolases"/>
    <property type="match status" value="1"/>
</dbReference>
<dbReference type="InterPro" id="IPR014001">
    <property type="entry name" value="Helicase_ATP-bd"/>
</dbReference>
<dbReference type="GO" id="GO:0031297">
    <property type="term" value="P:replication fork processing"/>
    <property type="evidence" value="ECO:0007669"/>
    <property type="project" value="TreeGrafter"/>
</dbReference>
<dbReference type="InterPro" id="IPR027417">
    <property type="entry name" value="P-loop_NTPase"/>
</dbReference>
<dbReference type="CDD" id="cd00085">
    <property type="entry name" value="HNHc"/>
    <property type="match status" value="1"/>
</dbReference>
<dbReference type="PROSITE" id="PS51194">
    <property type="entry name" value="HELICASE_CTER"/>
    <property type="match status" value="1"/>
</dbReference>
<dbReference type="GO" id="GO:0008270">
    <property type="term" value="F:zinc ion binding"/>
    <property type="evidence" value="ECO:0007669"/>
    <property type="project" value="InterPro"/>
</dbReference>
<dbReference type="OrthoDB" id="2801544at2759"/>
<evidence type="ECO:0000256" key="1">
    <source>
        <dbReference type="ARBA" id="ARBA00022741"/>
    </source>
</evidence>
<feature type="domain" description="Helicase ATP-binding" evidence="5">
    <location>
        <begin position="28"/>
        <end position="191"/>
    </location>
</feature>
<evidence type="ECO:0000259" key="5">
    <source>
        <dbReference type="PROSITE" id="PS51192"/>
    </source>
</evidence>
<evidence type="ECO:0000256" key="3">
    <source>
        <dbReference type="ARBA" id="ARBA00022806"/>
    </source>
</evidence>
<dbReference type="CDD" id="cd18010">
    <property type="entry name" value="DEXHc_HARP_SMARCAL1"/>
    <property type="match status" value="1"/>
</dbReference>
<dbReference type="GO" id="GO:0043596">
    <property type="term" value="C:nuclear replication fork"/>
    <property type="evidence" value="ECO:0007669"/>
    <property type="project" value="TreeGrafter"/>
</dbReference>
<evidence type="ECO:0000256" key="2">
    <source>
        <dbReference type="ARBA" id="ARBA00022801"/>
    </source>
</evidence>
<evidence type="ECO:0000256" key="4">
    <source>
        <dbReference type="ARBA" id="ARBA00022840"/>
    </source>
</evidence>
<dbReference type="Pfam" id="PF00271">
    <property type="entry name" value="Helicase_C"/>
    <property type="match status" value="1"/>
</dbReference>
<dbReference type="Pfam" id="PF01844">
    <property type="entry name" value="HNH"/>
    <property type="match status" value="1"/>
</dbReference>
<dbReference type="SMART" id="SM00487">
    <property type="entry name" value="DEXDc"/>
    <property type="match status" value="1"/>
</dbReference>
<dbReference type="Gene3D" id="1.10.30.50">
    <property type="match status" value="1"/>
</dbReference>